<dbReference type="Pfam" id="PF13968">
    <property type="entry name" value="DUF4220"/>
    <property type="match status" value="1"/>
</dbReference>
<dbReference type="InterPro" id="IPR025315">
    <property type="entry name" value="DUF4220"/>
</dbReference>
<reference evidence="3 4" key="1">
    <citation type="submission" date="2019-09" db="EMBL/GenBank/DDBJ databases">
        <title>A chromosome-level genome assembly of the Chinese tupelo Nyssa sinensis.</title>
        <authorList>
            <person name="Yang X."/>
            <person name="Kang M."/>
            <person name="Yang Y."/>
            <person name="Xiong H."/>
            <person name="Wang M."/>
            <person name="Zhang Z."/>
            <person name="Wang Z."/>
            <person name="Wu H."/>
            <person name="Ma T."/>
            <person name="Liu J."/>
            <person name="Xi Z."/>
        </authorList>
    </citation>
    <scope>NUCLEOTIDE SEQUENCE [LARGE SCALE GENOMIC DNA]</scope>
    <source>
        <strain evidence="3">J267</strain>
        <tissue evidence="3">Leaf</tissue>
    </source>
</reference>
<keyword evidence="4" id="KW-1185">Reference proteome</keyword>
<gene>
    <name evidence="3" type="ORF">F0562_018977</name>
</gene>
<dbReference type="EMBL" id="CM018052">
    <property type="protein sequence ID" value="KAA8515412.1"/>
    <property type="molecule type" value="Genomic_DNA"/>
</dbReference>
<organism evidence="3 4">
    <name type="scientific">Nyssa sinensis</name>
    <dbReference type="NCBI Taxonomy" id="561372"/>
    <lineage>
        <taxon>Eukaryota</taxon>
        <taxon>Viridiplantae</taxon>
        <taxon>Streptophyta</taxon>
        <taxon>Embryophyta</taxon>
        <taxon>Tracheophyta</taxon>
        <taxon>Spermatophyta</taxon>
        <taxon>Magnoliopsida</taxon>
        <taxon>eudicotyledons</taxon>
        <taxon>Gunneridae</taxon>
        <taxon>Pentapetalae</taxon>
        <taxon>asterids</taxon>
        <taxon>Cornales</taxon>
        <taxon>Nyssaceae</taxon>
        <taxon>Nyssa</taxon>
    </lineage>
</organism>
<dbReference type="PANTHER" id="PTHR31325">
    <property type="entry name" value="OS01G0798800 PROTEIN-RELATED"/>
    <property type="match status" value="1"/>
</dbReference>
<feature type="domain" description="DUF4220" evidence="2">
    <location>
        <begin position="53"/>
        <end position="98"/>
    </location>
</feature>
<evidence type="ECO:0000256" key="1">
    <source>
        <dbReference type="SAM" id="Phobius"/>
    </source>
</evidence>
<evidence type="ECO:0000259" key="2">
    <source>
        <dbReference type="Pfam" id="PF13968"/>
    </source>
</evidence>
<keyword evidence="1" id="KW-0472">Membrane</keyword>
<keyword evidence="1" id="KW-1133">Transmembrane helix</keyword>
<dbReference type="AlphaFoldDB" id="A0A5J4ZCA3"/>
<evidence type="ECO:0000313" key="3">
    <source>
        <dbReference type="EMBL" id="KAA8515412.1"/>
    </source>
</evidence>
<feature type="transmembrane region" description="Helical" evidence="1">
    <location>
        <begin position="51"/>
        <end position="70"/>
    </location>
</feature>
<feature type="transmembrane region" description="Helical" evidence="1">
    <location>
        <begin position="21"/>
        <end position="39"/>
    </location>
</feature>
<accession>A0A5J4ZCA3</accession>
<protein>
    <recommendedName>
        <fullName evidence="2">DUF4220 domain-containing protein</fullName>
    </recommendedName>
</protein>
<name>A0A5J4ZCA3_9ASTE</name>
<sequence>MGFAAFTNRVKHLMDTWDLRVVILASLLLQIILIFSAPLRKRVSKGWVIMLLWWAYLMADAAAKFGIGVISKTQRDTSLSGHVDNGDILAFWAPFLLKQAMDPNTAHVVRRNQEVLRTDASPVSWKQEEFPEFHAYKA</sequence>
<keyword evidence="1" id="KW-0812">Transmembrane</keyword>
<dbReference type="Proteomes" id="UP000325577">
    <property type="component" value="Linkage Group LG9"/>
</dbReference>
<proteinExistence type="predicted"/>
<evidence type="ECO:0000313" key="4">
    <source>
        <dbReference type="Proteomes" id="UP000325577"/>
    </source>
</evidence>